<dbReference type="EMBL" id="CP000472">
    <property type="protein sequence ID" value="ACJ30638.1"/>
    <property type="molecule type" value="Genomic_DNA"/>
</dbReference>
<sequence length="31" mass="3611">MAQQLSLNLSYLRNSLRKILPTVDLGWHQQS</sequence>
<keyword evidence="2" id="KW-1185">Reference proteome</keyword>
<proteinExistence type="predicted"/>
<reference evidence="1 2" key="1">
    <citation type="journal article" date="2008" name="PLoS ONE">
        <title>Environmental adaptation: genomic analysis of the piezotolerant and psychrotolerant deep-sea iron reducing bacterium Shewanella piezotolerans WP3.</title>
        <authorList>
            <person name="Wang F."/>
            <person name="Wang J."/>
            <person name="Jian H."/>
            <person name="Zhang B."/>
            <person name="Li S."/>
            <person name="Wang F."/>
            <person name="Zeng X."/>
            <person name="Gao L."/>
            <person name="Bartlett D.H."/>
            <person name="Yu J."/>
            <person name="Hu S."/>
            <person name="Xiao X."/>
        </authorList>
    </citation>
    <scope>NUCLEOTIDE SEQUENCE [LARGE SCALE GENOMIC DNA]</scope>
    <source>
        <strain evidence="2">WP3 / JCM 13877</strain>
    </source>
</reference>
<dbReference type="AlphaFoldDB" id="B8CSL2"/>
<evidence type="ECO:0000313" key="2">
    <source>
        <dbReference type="Proteomes" id="UP000000753"/>
    </source>
</evidence>
<dbReference type="KEGG" id="swp:swp_3968"/>
<gene>
    <name evidence="1" type="ordered locus">swp_3968</name>
</gene>
<name>B8CSL2_SHEPW</name>
<organism evidence="1 2">
    <name type="scientific">Shewanella piezotolerans (strain WP3 / JCM 13877)</name>
    <dbReference type="NCBI Taxonomy" id="225849"/>
    <lineage>
        <taxon>Bacteria</taxon>
        <taxon>Pseudomonadati</taxon>
        <taxon>Pseudomonadota</taxon>
        <taxon>Gammaproteobacteria</taxon>
        <taxon>Alteromonadales</taxon>
        <taxon>Shewanellaceae</taxon>
        <taxon>Shewanella</taxon>
    </lineage>
</organism>
<dbReference type="Proteomes" id="UP000000753">
    <property type="component" value="Chromosome"/>
</dbReference>
<protein>
    <submittedName>
        <fullName evidence="1">Uncharacterized protein</fullName>
    </submittedName>
</protein>
<accession>B8CSL2</accession>
<dbReference type="HOGENOM" id="CLU_3398432_0_0_6"/>
<evidence type="ECO:0000313" key="1">
    <source>
        <dbReference type="EMBL" id="ACJ30638.1"/>
    </source>
</evidence>